<protein>
    <recommendedName>
        <fullName evidence="1">AAA-type ATPase N-terminal domain-containing protein</fullName>
    </recommendedName>
</protein>
<accession>A0A1D6N654</accession>
<reference evidence="2" key="1">
    <citation type="submission" date="2015-12" db="EMBL/GenBank/DDBJ databases">
        <title>Update maize B73 reference genome by single molecule sequencing technologies.</title>
        <authorList>
            <consortium name="Maize Genome Sequencing Project"/>
            <person name="Ware D."/>
        </authorList>
    </citation>
    <scope>NUCLEOTIDE SEQUENCE [LARGE SCALE GENOMIC DNA]</scope>
    <source>
        <tissue evidence="2">Seedling</tissue>
    </source>
</reference>
<evidence type="ECO:0000259" key="1">
    <source>
        <dbReference type="Pfam" id="PF14363"/>
    </source>
</evidence>
<proteinExistence type="predicted"/>
<dbReference type="Pfam" id="PF14363">
    <property type="entry name" value="AAA_assoc"/>
    <property type="match status" value="1"/>
</dbReference>
<dbReference type="InterPro" id="IPR025753">
    <property type="entry name" value="AAA_N_dom"/>
</dbReference>
<feature type="domain" description="AAA-type ATPase N-terminal" evidence="1">
    <location>
        <begin position="52"/>
        <end position="153"/>
    </location>
</feature>
<gene>
    <name evidence="2" type="ORF">ZEAMMB73_Zm00001d042693</name>
</gene>
<dbReference type="AlphaFoldDB" id="A0A1D6N654"/>
<dbReference type="InParanoid" id="A0A1D6N654"/>
<name>A0A1D6N654_MAIZE</name>
<dbReference type="ExpressionAtlas" id="A0A1D6N654">
    <property type="expression patterns" value="baseline and differential"/>
</dbReference>
<sequence>MVCHRLCPPRRAARCDTVCRDGVLTVTVEKLPPPEPKKPKTIEVPPCPLFRTYFNLFLRRRARCLLNVVDPYVTIDISEPGGEVRYSRYGPVSDNDNTYEEVKAYLSGAARSQDACELRAEGAREGNSLVVSMRDGQDVADEFRGVPLWWSSVVAAEREEVAWERSRLLRSVLGRRRGGSQRRMRRRWYEASATPSRRPTTAIGEGEFWRQERDAGSLRVTAWADPESETRRGRGQGADATRLFCCWIE</sequence>
<evidence type="ECO:0000313" key="2">
    <source>
        <dbReference type="EMBL" id="ONM36078.1"/>
    </source>
</evidence>
<dbReference type="EMBL" id="CM007649">
    <property type="protein sequence ID" value="ONM36078.1"/>
    <property type="molecule type" value="Genomic_DNA"/>
</dbReference>
<dbReference type="STRING" id="4577.A0A1D6N654"/>
<organism evidence="2">
    <name type="scientific">Zea mays</name>
    <name type="common">Maize</name>
    <dbReference type="NCBI Taxonomy" id="4577"/>
    <lineage>
        <taxon>Eukaryota</taxon>
        <taxon>Viridiplantae</taxon>
        <taxon>Streptophyta</taxon>
        <taxon>Embryophyta</taxon>
        <taxon>Tracheophyta</taxon>
        <taxon>Spermatophyta</taxon>
        <taxon>Magnoliopsida</taxon>
        <taxon>Liliopsida</taxon>
        <taxon>Poales</taxon>
        <taxon>Poaceae</taxon>
        <taxon>PACMAD clade</taxon>
        <taxon>Panicoideae</taxon>
        <taxon>Andropogonodae</taxon>
        <taxon>Andropogoneae</taxon>
        <taxon>Tripsacinae</taxon>
        <taxon>Zea</taxon>
    </lineage>
</organism>